<evidence type="ECO:0000256" key="1">
    <source>
        <dbReference type="SAM" id="MobiDB-lite"/>
    </source>
</evidence>
<comment type="caution">
    <text evidence="2">The sequence shown here is derived from an EMBL/GenBank/DDBJ whole genome shotgun (WGS) entry which is preliminary data.</text>
</comment>
<dbReference type="Proteomes" id="UP001352852">
    <property type="component" value="Unassembled WGS sequence"/>
</dbReference>
<dbReference type="EMBL" id="JAHUTJ010065924">
    <property type="protein sequence ID" value="MED6289797.1"/>
    <property type="molecule type" value="Genomic_DNA"/>
</dbReference>
<protein>
    <submittedName>
        <fullName evidence="2">Uncharacterized protein</fullName>
    </submittedName>
</protein>
<sequence>MGIFSQYTVQEGGCYCGPEVNLLLGRQPRITIWMNMDPELHKIKGQYDPFYTFQYHANLCLTQPRKRSFYFEESLDPKVATITPIACNKERLVPQRTIAVLIEAVFAYNLKERCRRSLAAEAAAGFRTKPPSHSEEDHTPAGRSADQHIIPRLDSLTPWWIILGALYLVPFRRATGRSSRAGTEFRRAPGPAESWAVGGEGMETGDKDVEADRSVETVATCDGNLQVGQEADRAE</sequence>
<name>A0ABU7ERF8_9TELE</name>
<proteinExistence type="predicted"/>
<accession>A0ABU7ERF8</accession>
<evidence type="ECO:0000313" key="2">
    <source>
        <dbReference type="EMBL" id="MED6289797.1"/>
    </source>
</evidence>
<evidence type="ECO:0000313" key="3">
    <source>
        <dbReference type="Proteomes" id="UP001352852"/>
    </source>
</evidence>
<feature type="region of interest" description="Disordered" evidence="1">
    <location>
        <begin position="180"/>
        <end position="206"/>
    </location>
</feature>
<feature type="region of interest" description="Disordered" evidence="1">
    <location>
        <begin position="125"/>
        <end position="145"/>
    </location>
</feature>
<organism evidence="2 3">
    <name type="scientific">Characodon lateralis</name>
    <dbReference type="NCBI Taxonomy" id="208331"/>
    <lineage>
        <taxon>Eukaryota</taxon>
        <taxon>Metazoa</taxon>
        <taxon>Chordata</taxon>
        <taxon>Craniata</taxon>
        <taxon>Vertebrata</taxon>
        <taxon>Euteleostomi</taxon>
        <taxon>Actinopterygii</taxon>
        <taxon>Neopterygii</taxon>
        <taxon>Teleostei</taxon>
        <taxon>Neoteleostei</taxon>
        <taxon>Acanthomorphata</taxon>
        <taxon>Ovalentaria</taxon>
        <taxon>Atherinomorphae</taxon>
        <taxon>Cyprinodontiformes</taxon>
        <taxon>Goodeidae</taxon>
        <taxon>Characodon</taxon>
    </lineage>
</organism>
<reference evidence="2 3" key="1">
    <citation type="submission" date="2021-06" db="EMBL/GenBank/DDBJ databases">
        <authorList>
            <person name="Palmer J.M."/>
        </authorList>
    </citation>
    <scope>NUCLEOTIDE SEQUENCE [LARGE SCALE GENOMIC DNA]</scope>
    <source>
        <strain evidence="2 3">CL_MEX2019</strain>
        <tissue evidence="2">Muscle</tissue>
    </source>
</reference>
<keyword evidence="3" id="KW-1185">Reference proteome</keyword>
<feature type="compositionally biased region" description="Basic and acidic residues" evidence="1">
    <location>
        <begin position="132"/>
        <end position="145"/>
    </location>
</feature>
<gene>
    <name evidence="2" type="ORF">CHARACLAT_006636</name>
</gene>